<dbReference type="Proteomes" id="UP000315017">
    <property type="component" value="Chromosome"/>
</dbReference>
<dbReference type="KEGG" id="aagg:ETAA8_01810"/>
<reference evidence="2 3" key="1">
    <citation type="submission" date="2019-02" db="EMBL/GenBank/DDBJ databases">
        <title>Deep-cultivation of Planctomycetes and their phenomic and genomic characterization uncovers novel biology.</title>
        <authorList>
            <person name="Wiegand S."/>
            <person name="Jogler M."/>
            <person name="Boedeker C."/>
            <person name="Pinto D."/>
            <person name="Vollmers J."/>
            <person name="Rivas-Marin E."/>
            <person name="Kohn T."/>
            <person name="Peeters S.H."/>
            <person name="Heuer A."/>
            <person name="Rast P."/>
            <person name="Oberbeckmann S."/>
            <person name="Bunk B."/>
            <person name="Jeske O."/>
            <person name="Meyerdierks A."/>
            <person name="Storesund J.E."/>
            <person name="Kallscheuer N."/>
            <person name="Luecker S."/>
            <person name="Lage O.M."/>
            <person name="Pohl T."/>
            <person name="Merkel B.J."/>
            <person name="Hornburger P."/>
            <person name="Mueller R.-W."/>
            <person name="Bruemmer F."/>
            <person name="Labrenz M."/>
            <person name="Spormann A.M."/>
            <person name="Op den Camp H."/>
            <person name="Overmann J."/>
            <person name="Amann R."/>
            <person name="Jetten M.S.M."/>
            <person name="Mascher T."/>
            <person name="Medema M.H."/>
            <person name="Devos D.P."/>
            <person name="Kaster A.-K."/>
            <person name="Ovreas L."/>
            <person name="Rohde M."/>
            <person name="Galperin M.Y."/>
            <person name="Jogler C."/>
        </authorList>
    </citation>
    <scope>NUCLEOTIDE SEQUENCE [LARGE SCALE GENOMIC DNA]</scope>
    <source>
        <strain evidence="2 3">ETA_A8</strain>
    </source>
</reference>
<dbReference type="AlphaFoldDB" id="A0A517Y4K7"/>
<keyword evidence="1" id="KW-0812">Transmembrane</keyword>
<gene>
    <name evidence="2" type="ORF">ETAA8_01810</name>
</gene>
<name>A0A517Y4K7_9BACT</name>
<protein>
    <submittedName>
        <fullName evidence="2">Uncharacterized protein</fullName>
    </submittedName>
</protein>
<evidence type="ECO:0000313" key="3">
    <source>
        <dbReference type="Proteomes" id="UP000315017"/>
    </source>
</evidence>
<keyword evidence="3" id="KW-1185">Reference proteome</keyword>
<evidence type="ECO:0000313" key="2">
    <source>
        <dbReference type="EMBL" id="QDU25120.1"/>
    </source>
</evidence>
<keyword evidence="1" id="KW-1133">Transmembrane helix</keyword>
<evidence type="ECO:0000256" key="1">
    <source>
        <dbReference type="SAM" id="Phobius"/>
    </source>
</evidence>
<organism evidence="2 3">
    <name type="scientific">Anatilimnocola aggregata</name>
    <dbReference type="NCBI Taxonomy" id="2528021"/>
    <lineage>
        <taxon>Bacteria</taxon>
        <taxon>Pseudomonadati</taxon>
        <taxon>Planctomycetota</taxon>
        <taxon>Planctomycetia</taxon>
        <taxon>Pirellulales</taxon>
        <taxon>Pirellulaceae</taxon>
        <taxon>Anatilimnocola</taxon>
    </lineage>
</organism>
<proteinExistence type="predicted"/>
<accession>A0A517Y4K7</accession>
<keyword evidence="1" id="KW-0472">Membrane</keyword>
<dbReference type="EMBL" id="CP036274">
    <property type="protein sequence ID" value="QDU25120.1"/>
    <property type="molecule type" value="Genomic_DNA"/>
</dbReference>
<feature type="transmembrane region" description="Helical" evidence="1">
    <location>
        <begin position="7"/>
        <end position="27"/>
    </location>
</feature>
<sequence>MTNRGPLIIAIVLLLLPVIYVICYLALVDPHGNHLPLVGSGPFFTHYRFGRNHSAQIFWSLERIDRTLRPETWYDPPQLPDFQPANLGP</sequence>